<evidence type="ECO:0000256" key="2">
    <source>
        <dbReference type="ARBA" id="ARBA00010544"/>
    </source>
</evidence>
<keyword evidence="3" id="KW-0813">Transport</keyword>
<dbReference type="EMBL" id="MK230942">
    <property type="protein sequence ID" value="QIA60197.1"/>
    <property type="molecule type" value="Genomic_DNA"/>
</dbReference>
<reference evidence="8" key="1">
    <citation type="journal article" date="2019" name="BMC Genomics">
        <title>Mitochondrial genomes of the early land plant lineage liverworts (Marchantiophyta): conserved genome structure, and ongoing low frequency recombination.</title>
        <authorList>
            <person name="Dong S."/>
            <person name="Zhao C."/>
            <person name="Zhang S."/>
            <person name="Zhang L."/>
            <person name="Wu H."/>
            <person name="Liu H."/>
            <person name="Zhu R."/>
            <person name="Jia Y."/>
            <person name="Goffinet B."/>
            <person name="Liu Y."/>
        </authorList>
    </citation>
    <scope>NUCLEOTIDE SEQUENCE</scope>
</reference>
<name>A0A6C0SIC9_9MARC</name>
<comment type="similarity">
    <text evidence="2">Belongs to the CcmB/CycW/HelB family.</text>
</comment>
<keyword evidence="7" id="KW-0472">Membrane</keyword>
<dbReference type="InterPro" id="IPR003544">
    <property type="entry name" value="Cyt_c_biogenesis_CcmB"/>
</dbReference>
<dbReference type="GO" id="GO:0015232">
    <property type="term" value="F:heme transmembrane transporter activity"/>
    <property type="evidence" value="ECO:0007669"/>
    <property type="project" value="InterPro"/>
</dbReference>
<dbReference type="GO" id="GO:1903607">
    <property type="term" value="P:cytochrome c biosynthetic process"/>
    <property type="evidence" value="ECO:0007669"/>
    <property type="project" value="TreeGrafter"/>
</dbReference>
<proteinExistence type="inferred from homology"/>
<keyword evidence="4" id="KW-0812">Transmembrane</keyword>
<evidence type="ECO:0000256" key="6">
    <source>
        <dbReference type="ARBA" id="ARBA00022989"/>
    </source>
</evidence>
<keyword evidence="8" id="KW-0496">Mitochondrion</keyword>
<evidence type="ECO:0000256" key="7">
    <source>
        <dbReference type="ARBA" id="ARBA00023136"/>
    </source>
</evidence>
<evidence type="ECO:0000256" key="1">
    <source>
        <dbReference type="ARBA" id="ARBA00004141"/>
    </source>
</evidence>
<dbReference type="PANTHER" id="PTHR30070:SF1">
    <property type="entry name" value="CYTOCHROME C BIOGENESIS B-RELATED"/>
    <property type="match status" value="1"/>
</dbReference>
<organism evidence="8">
    <name type="scientific">Haplomitrium mnioides</name>
    <dbReference type="NCBI Taxonomy" id="56921"/>
    <lineage>
        <taxon>Eukaryota</taxon>
        <taxon>Viridiplantae</taxon>
        <taxon>Streptophyta</taxon>
        <taxon>Embryophyta</taxon>
        <taxon>Marchantiophyta</taxon>
        <taxon>Haplomitriopsida</taxon>
        <taxon>Haplomitriidae</taxon>
        <taxon>Calobryales</taxon>
        <taxon>Haplomitriaceae</taxon>
        <taxon>Haplomitrium</taxon>
    </lineage>
</organism>
<gene>
    <name evidence="8" type="primary">ccmB</name>
</gene>
<evidence type="ECO:0000256" key="3">
    <source>
        <dbReference type="ARBA" id="ARBA00022448"/>
    </source>
</evidence>
<dbReference type="EMBL" id="MK230941">
    <property type="protein sequence ID" value="QIA60155.1"/>
    <property type="molecule type" value="Genomic_DNA"/>
</dbReference>
<evidence type="ECO:0000256" key="4">
    <source>
        <dbReference type="ARBA" id="ARBA00022692"/>
    </source>
</evidence>
<keyword evidence="6" id="KW-1133">Transmembrane helix</keyword>
<accession>A0A6C0SIC9</accession>
<protein>
    <submittedName>
        <fullName evidence="8">Cytochrome c biogenesis B</fullName>
    </submittedName>
</protein>
<comment type="subcellular location">
    <subcellularLocation>
        <location evidence="1">Membrane</location>
        <topology evidence="1">Multi-pass membrane protein</topology>
    </subcellularLocation>
</comment>
<dbReference type="GO" id="GO:0016020">
    <property type="term" value="C:membrane"/>
    <property type="evidence" value="ECO:0007669"/>
    <property type="project" value="UniProtKB-SubCell"/>
</dbReference>
<evidence type="ECO:0000313" key="8">
    <source>
        <dbReference type="EMBL" id="QIA60155.1"/>
    </source>
</evidence>
<dbReference type="GO" id="GO:0017004">
    <property type="term" value="P:cytochrome complex assembly"/>
    <property type="evidence" value="ECO:0007669"/>
    <property type="project" value="UniProtKB-KW"/>
</dbReference>
<dbReference type="AlphaFoldDB" id="A0A6C0SIC9"/>
<dbReference type="PANTHER" id="PTHR30070">
    <property type="entry name" value="HEME EXPORTER PROTEIN B"/>
    <property type="match status" value="1"/>
</dbReference>
<sequence>MVFEWNTSKIFPKLFYQHTSLNLPAPITTFSSFPSYIVVTPPMIGFSKNFSCHSHPGLIRIRLLLPFPPERFPQNDPEDGTPELYYLSGYCSRKTPPPKSSGYWVLQISGVFRSFPAPQLLYQFDQSEMSWFTIIIGSQIFTLMCGIHPRLALGIASNGWNSLQNLTTLPTLLPLIVFRTSIETERFHVPPLMGYLPPFPFPHPILVPITSQTSPAR</sequence>
<keyword evidence="5" id="KW-0201">Cytochrome c-type biogenesis</keyword>
<geneLocation type="mitochondrion" evidence="8"/>
<evidence type="ECO:0000256" key="5">
    <source>
        <dbReference type="ARBA" id="ARBA00022748"/>
    </source>
</evidence>